<feature type="binding site" description="axial binding residue" evidence="10">
    <location>
        <position position="490"/>
    </location>
    <ligand>
        <name>heme</name>
        <dbReference type="ChEBI" id="CHEBI:30413"/>
    </ligand>
    <ligandPart>
        <name>Fe</name>
        <dbReference type="ChEBI" id="CHEBI:18248"/>
    </ligandPart>
</feature>
<keyword evidence="9 12" id="KW-0472">Membrane</keyword>
<protein>
    <recommendedName>
        <fullName evidence="15">Cytochrome P450</fullName>
    </recommendedName>
</protein>
<evidence type="ECO:0000256" key="5">
    <source>
        <dbReference type="ARBA" id="ARBA00022723"/>
    </source>
</evidence>
<dbReference type="PROSITE" id="PS00086">
    <property type="entry name" value="CYTOCHROME_P450"/>
    <property type="match status" value="1"/>
</dbReference>
<evidence type="ECO:0000256" key="4">
    <source>
        <dbReference type="ARBA" id="ARBA00022617"/>
    </source>
</evidence>
<dbReference type="InterPro" id="IPR002401">
    <property type="entry name" value="Cyt_P450_E_grp-I"/>
</dbReference>
<evidence type="ECO:0000256" key="9">
    <source>
        <dbReference type="ARBA" id="ARBA00023136"/>
    </source>
</evidence>
<proteinExistence type="inferred from homology"/>
<dbReference type="PANTHER" id="PTHR47943">
    <property type="entry name" value="CYTOCHROME P450 93A3-LIKE"/>
    <property type="match status" value="1"/>
</dbReference>
<evidence type="ECO:0000313" key="14">
    <source>
        <dbReference type="Proteomes" id="UP001229421"/>
    </source>
</evidence>
<dbReference type="EMBL" id="JAUHHV010000009">
    <property type="protein sequence ID" value="KAK1412896.1"/>
    <property type="molecule type" value="Genomic_DNA"/>
</dbReference>
<dbReference type="PRINTS" id="PR00385">
    <property type="entry name" value="P450"/>
</dbReference>
<evidence type="ECO:0000256" key="12">
    <source>
        <dbReference type="SAM" id="Phobius"/>
    </source>
</evidence>
<keyword evidence="12" id="KW-0812">Transmembrane</keyword>
<dbReference type="GO" id="GO:0020037">
    <property type="term" value="F:heme binding"/>
    <property type="evidence" value="ECO:0007669"/>
    <property type="project" value="InterPro"/>
</dbReference>
<keyword evidence="6 11" id="KW-0560">Oxidoreductase</keyword>
<dbReference type="InterPro" id="IPR036396">
    <property type="entry name" value="Cyt_P450_sf"/>
</dbReference>
<dbReference type="Pfam" id="PF00067">
    <property type="entry name" value="p450"/>
    <property type="match status" value="1"/>
</dbReference>
<feature type="transmembrane region" description="Helical" evidence="12">
    <location>
        <begin position="50"/>
        <end position="70"/>
    </location>
</feature>
<dbReference type="GO" id="GO:0004497">
    <property type="term" value="F:monooxygenase activity"/>
    <property type="evidence" value="ECO:0007669"/>
    <property type="project" value="UniProtKB-KW"/>
</dbReference>
<keyword evidence="5 10" id="KW-0479">Metal-binding</keyword>
<evidence type="ECO:0000256" key="10">
    <source>
        <dbReference type="PIRSR" id="PIRSR602401-1"/>
    </source>
</evidence>
<evidence type="ECO:0008006" key="15">
    <source>
        <dbReference type="Google" id="ProtNLM"/>
    </source>
</evidence>
<evidence type="ECO:0000256" key="3">
    <source>
        <dbReference type="ARBA" id="ARBA00010617"/>
    </source>
</evidence>
<dbReference type="Proteomes" id="UP001229421">
    <property type="component" value="Unassembled WGS sequence"/>
</dbReference>
<dbReference type="PANTHER" id="PTHR47943:SF8">
    <property type="entry name" value="CYTOCHROME P450"/>
    <property type="match status" value="1"/>
</dbReference>
<name>A0AAD8K0P4_TARER</name>
<evidence type="ECO:0000256" key="8">
    <source>
        <dbReference type="ARBA" id="ARBA00023033"/>
    </source>
</evidence>
<evidence type="ECO:0000256" key="6">
    <source>
        <dbReference type="ARBA" id="ARBA00023002"/>
    </source>
</evidence>
<dbReference type="SUPFAM" id="SSF48264">
    <property type="entry name" value="Cytochrome P450"/>
    <property type="match status" value="1"/>
</dbReference>
<keyword evidence="4 10" id="KW-0349">Heme</keyword>
<dbReference type="GO" id="GO:0016705">
    <property type="term" value="F:oxidoreductase activity, acting on paired donors, with incorporation or reduction of molecular oxygen"/>
    <property type="evidence" value="ECO:0007669"/>
    <property type="project" value="InterPro"/>
</dbReference>
<keyword evidence="14" id="KW-1185">Reference proteome</keyword>
<comment type="similarity">
    <text evidence="3 11">Belongs to the cytochrome P450 family.</text>
</comment>
<dbReference type="GO" id="GO:0016020">
    <property type="term" value="C:membrane"/>
    <property type="evidence" value="ECO:0007669"/>
    <property type="project" value="UniProtKB-SubCell"/>
</dbReference>
<comment type="cofactor">
    <cofactor evidence="1 10">
        <name>heme</name>
        <dbReference type="ChEBI" id="CHEBI:30413"/>
    </cofactor>
</comment>
<evidence type="ECO:0000256" key="11">
    <source>
        <dbReference type="RuleBase" id="RU000461"/>
    </source>
</evidence>
<organism evidence="13 14">
    <name type="scientific">Tagetes erecta</name>
    <name type="common">African marigold</name>
    <dbReference type="NCBI Taxonomy" id="13708"/>
    <lineage>
        <taxon>Eukaryota</taxon>
        <taxon>Viridiplantae</taxon>
        <taxon>Streptophyta</taxon>
        <taxon>Embryophyta</taxon>
        <taxon>Tracheophyta</taxon>
        <taxon>Spermatophyta</taxon>
        <taxon>Magnoliopsida</taxon>
        <taxon>eudicotyledons</taxon>
        <taxon>Gunneridae</taxon>
        <taxon>Pentapetalae</taxon>
        <taxon>asterids</taxon>
        <taxon>campanulids</taxon>
        <taxon>Asterales</taxon>
        <taxon>Asteraceae</taxon>
        <taxon>Asteroideae</taxon>
        <taxon>Heliantheae alliance</taxon>
        <taxon>Tageteae</taxon>
        <taxon>Tagetes</taxon>
    </lineage>
</organism>
<keyword evidence="12" id="KW-1133">Transmembrane helix</keyword>
<reference evidence="13" key="1">
    <citation type="journal article" date="2023" name="bioRxiv">
        <title>Improved chromosome-level genome assembly for marigold (Tagetes erecta).</title>
        <authorList>
            <person name="Jiang F."/>
            <person name="Yuan L."/>
            <person name="Wang S."/>
            <person name="Wang H."/>
            <person name="Xu D."/>
            <person name="Wang A."/>
            <person name="Fan W."/>
        </authorList>
    </citation>
    <scope>NUCLEOTIDE SEQUENCE</scope>
    <source>
        <strain evidence="13">WSJ</strain>
        <tissue evidence="13">Leaf</tissue>
    </source>
</reference>
<sequence>MKIYASLFNFYFSLKSQASYLTLISSVEALIKWISVVFKQSFASSRTTNMADILVGYFTIFLACLISILVTKLYKSSRVKSHLPPAPFRLPIIGHLHLLSPVLHQAFHKLSTRHGPVFQLFLGSTPCVVVSSPEAAKEFLKTHEHAFLDRPHNSIVKYFAYGGEGFIFAHYGTYWKFMKKIIMSEVLNGKKLDLFSPVKYDEVNHFIAYLSQKAKDGKSVELQGQLMKLTSNILSRVCMSKRFSDEEDESRIFIKIITKINETIGKFNLSDHIWFCKNLDLQGLGKISKDMHYRYDALMERIIREHKVTRNQDVGGVKDLLNILFDISKDESMEIKLTRENIKAFIRELLGAGTDTSAISIEWALAELINHPNIMKKAVEEIDKFVGKNRLLQESDIPNLSYLQAIVKETLRLHPSASLIPRLSTQDSIICGYHIPANTTTFVNVWSLGRDPSHWESPHEFKPERFEGKQLDVRGQHFNFLPFGTGRRMCPGISLALLTIHITLGSMIQCFEWKAGENGNLANVDMEEGIGFTVPRANHLVCVPVARLDPIPLHD</sequence>
<evidence type="ECO:0000256" key="2">
    <source>
        <dbReference type="ARBA" id="ARBA00004370"/>
    </source>
</evidence>
<dbReference type="PRINTS" id="PR00463">
    <property type="entry name" value="EP450I"/>
</dbReference>
<accession>A0AAD8K0P4</accession>
<comment type="caution">
    <text evidence="13">The sequence shown here is derived from an EMBL/GenBank/DDBJ whole genome shotgun (WGS) entry which is preliminary data.</text>
</comment>
<dbReference type="Gene3D" id="1.10.630.10">
    <property type="entry name" value="Cytochrome P450"/>
    <property type="match status" value="1"/>
</dbReference>
<dbReference type="InterPro" id="IPR017972">
    <property type="entry name" value="Cyt_P450_CS"/>
</dbReference>
<keyword evidence="7 10" id="KW-0408">Iron</keyword>
<dbReference type="GO" id="GO:0005506">
    <property type="term" value="F:iron ion binding"/>
    <property type="evidence" value="ECO:0007669"/>
    <property type="project" value="InterPro"/>
</dbReference>
<evidence type="ECO:0000313" key="13">
    <source>
        <dbReference type="EMBL" id="KAK1412896.1"/>
    </source>
</evidence>
<keyword evidence="8 11" id="KW-0503">Monooxygenase</keyword>
<comment type="subcellular location">
    <subcellularLocation>
        <location evidence="2">Membrane</location>
    </subcellularLocation>
</comment>
<evidence type="ECO:0000256" key="1">
    <source>
        <dbReference type="ARBA" id="ARBA00001971"/>
    </source>
</evidence>
<dbReference type="AlphaFoldDB" id="A0AAD8K0P4"/>
<dbReference type="CDD" id="cd20655">
    <property type="entry name" value="CYP93"/>
    <property type="match status" value="1"/>
</dbReference>
<gene>
    <name evidence="13" type="ORF">QVD17_34484</name>
</gene>
<evidence type="ECO:0000256" key="7">
    <source>
        <dbReference type="ARBA" id="ARBA00023004"/>
    </source>
</evidence>
<dbReference type="FunFam" id="1.10.630.10:FF:000019">
    <property type="entry name" value="Cytochrome P450 family protein"/>
    <property type="match status" value="1"/>
</dbReference>
<dbReference type="InterPro" id="IPR001128">
    <property type="entry name" value="Cyt_P450"/>
</dbReference>